<evidence type="ECO:0000313" key="2">
    <source>
        <dbReference type="EMBL" id="TNN79477.1"/>
    </source>
</evidence>
<protein>
    <submittedName>
        <fullName evidence="2">Uncharacterized protein</fullName>
    </submittedName>
</protein>
<evidence type="ECO:0000256" key="1">
    <source>
        <dbReference type="SAM" id="MobiDB-lite"/>
    </source>
</evidence>
<reference evidence="2 3" key="1">
    <citation type="submission" date="2019-03" db="EMBL/GenBank/DDBJ databases">
        <title>First draft genome of Liparis tanakae, snailfish: a comprehensive survey of snailfish specific genes.</title>
        <authorList>
            <person name="Kim W."/>
            <person name="Song I."/>
            <person name="Jeong J.-H."/>
            <person name="Kim D."/>
            <person name="Kim S."/>
            <person name="Ryu S."/>
            <person name="Song J.Y."/>
            <person name="Lee S.K."/>
        </authorList>
    </citation>
    <scope>NUCLEOTIDE SEQUENCE [LARGE SCALE GENOMIC DNA]</scope>
    <source>
        <tissue evidence="2">Muscle</tissue>
    </source>
</reference>
<dbReference type="AlphaFoldDB" id="A0A4Z2INW1"/>
<organism evidence="2 3">
    <name type="scientific">Liparis tanakae</name>
    <name type="common">Tanaka's snailfish</name>
    <dbReference type="NCBI Taxonomy" id="230148"/>
    <lineage>
        <taxon>Eukaryota</taxon>
        <taxon>Metazoa</taxon>
        <taxon>Chordata</taxon>
        <taxon>Craniata</taxon>
        <taxon>Vertebrata</taxon>
        <taxon>Euteleostomi</taxon>
        <taxon>Actinopterygii</taxon>
        <taxon>Neopterygii</taxon>
        <taxon>Teleostei</taxon>
        <taxon>Neoteleostei</taxon>
        <taxon>Acanthomorphata</taxon>
        <taxon>Eupercaria</taxon>
        <taxon>Perciformes</taxon>
        <taxon>Cottioidei</taxon>
        <taxon>Cottales</taxon>
        <taxon>Liparidae</taxon>
        <taxon>Liparis</taxon>
    </lineage>
</organism>
<dbReference type="Proteomes" id="UP000314294">
    <property type="component" value="Unassembled WGS sequence"/>
</dbReference>
<name>A0A4Z2INW1_9TELE</name>
<sequence length="182" mass="19426">MKTPVRCPGALSTTLCVQGREASVDAADMSSTGQGTFGPGDRTDRLGVASAERWVVRSIITLGVSGDHPQGDHDPTVNCPPPEDSRAEHAAAGAKGQPTTYRGQYPHALLDVGDLIPYRKNLSAPGTPTESVLERREHSFCTFKLTETTSAHTAEYIAAAQPLLRETPLGYILNFLAGKQII</sequence>
<evidence type="ECO:0000313" key="3">
    <source>
        <dbReference type="Proteomes" id="UP000314294"/>
    </source>
</evidence>
<proteinExistence type="predicted"/>
<gene>
    <name evidence="2" type="ORF">EYF80_010291</name>
</gene>
<keyword evidence="3" id="KW-1185">Reference proteome</keyword>
<dbReference type="EMBL" id="SRLO01000064">
    <property type="protein sequence ID" value="TNN79477.1"/>
    <property type="molecule type" value="Genomic_DNA"/>
</dbReference>
<comment type="caution">
    <text evidence="2">The sequence shown here is derived from an EMBL/GenBank/DDBJ whole genome shotgun (WGS) entry which is preliminary data.</text>
</comment>
<feature type="region of interest" description="Disordered" evidence="1">
    <location>
        <begin position="64"/>
        <end position="102"/>
    </location>
</feature>
<accession>A0A4Z2INW1</accession>